<dbReference type="GO" id="GO:0000981">
    <property type="term" value="F:DNA-binding transcription factor activity, RNA polymerase II-specific"/>
    <property type="evidence" value="ECO:0007669"/>
    <property type="project" value="InterPro"/>
</dbReference>
<dbReference type="EMBL" id="ABEU02000015">
    <property type="status" value="NOT_ANNOTATED_CDS"/>
    <property type="molecule type" value="Genomic_DNA"/>
</dbReference>
<dbReference type="CDD" id="cd00086">
    <property type="entry name" value="homeodomain"/>
    <property type="match status" value="1"/>
</dbReference>
<dbReference type="InterPro" id="IPR017970">
    <property type="entry name" value="Homeobox_CS"/>
</dbReference>
<dbReference type="Pfam" id="PF00046">
    <property type="entry name" value="Homeodomain"/>
    <property type="match status" value="1"/>
</dbReference>
<dbReference type="PANTHER" id="PTHR45714:SF34">
    <property type="entry name" value="HOMEOBOX-LEUCINE ZIPPER PROTEIN HAT9"/>
    <property type="match status" value="1"/>
</dbReference>
<dbReference type="InterPro" id="IPR001356">
    <property type="entry name" value="HD"/>
</dbReference>
<feature type="domain" description="Homeobox" evidence="11">
    <location>
        <begin position="70"/>
        <end position="130"/>
    </location>
</feature>
<dbReference type="FunCoup" id="A0A7I4AVR3">
    <property type="interactions" value="70"/>
</dbReference>
<dbReference type="InterPro" id="IPR009057">
    <property type="entry name" value="Homeodomain-like_sf"/>
</dbReference>
<evidence type="ECO:0000313" key="12">
    <source>
        <dbReference type="EnsemblPlants" id="Pp3c15_21200V3.3"/>
    </source>
</evidence>
<dbReference type="SMART" id="SM00389">
    <property type="entry name" value="HOX"/>
    <property type="match status" value="1"/>
</dbReference>
<feature type="coiled-coil region" evidence="9">
    <location>
        <begin position="122"/>
        <end position="149"/>
    </location>
</feature>
<dbReference type="Gramene" id="Pp3c15_21200V3.3">
    <property type="protein sequence ID" value="Pp3c15_21200V3.3"/>
    <property type="gene ID" value="Pp3c15_21200"/>
</dbReference>
<keyword evidence="5" id="KW-0804">Transcription</keyword>
<comment type="subcellular location">
    <subcellularLocation>
        <location evidence="1 7 8">Nucleus</location>
    </subcellularLocation>
</comment>
<dbReference type="AlphaFoldDB" id="A0A7I4AVR3"/>
<dbReference type="Proteomes" id="UP000006727">
    <property type="component" value="Chromosome 15"/>
</dbReference>
<dbReference type="GO" id="GO:0003677">
    <property type="term" value="F:DNA binding"/>
    <property type="evidence" value="ECO:0007669"/>
    <property type="project" value="UniProtKB-UniRule"/>
</dbReference>
<evidence type="ECO:0000256" key="1">
    <source>
        <dbReference type="ARBA" id="ARBA00004123"/>
    </source>
</evidence>
<evidence type="ECO:0000256" key="7">
    <source>
        <dbReference type="PROSITE-ProRule" id="PRU00108"/>
    </source>
</evidence>
<reference evidence="12 13" key="2">
    <citation type="journal article" date="2018" name="Plant J.">
        <title>The Physcomitrella patens chromosome-scale assembly reveals moss genome structure and evolution.</title>
        <authorList>
            <person name="Lang D."/>
            <person name="Ullrich K.K."/>
            <person name="Murat F."/>
            <person name="Fuchs J."/>
            <person name="Jenkins J."/>
            <person name="Haas F.B."/>
            <person name="Piednoel M."/>
            <person name="Gundlach H."/>
            <person name="Van Bel M."/>
            <person name="Meyberg R."/>
            <person name="Vives C."/>
            <person name="Morata J."/>
            <person name="Symeonidi A."/>
            <person name="Hiss M."/>
            <person name="Muchero W."/>
            <person name="Kamisugi Y."/>
            <person name="Saleh O."/>
            <person name="Blanc G."/>
            <person name="Decker E.L."/>
            <person name="van Gessel N."/>
            <person name="Grimwood J."/>
            <person name="Hayes R.D."/>
            <person name="Graham S.W."/>
            <person name="Gunter L.E."/>
            <person name="McDaniel S.F."/>
            <person name="Hoernstein S.N.W."/>
            <person name="Larsson A."/>
            <person name="Li F.W."/>
            <person name="Perroud P.F."/>
            <person name="Phillips J."/>
            <person name="Ranjan P."/>
            <person name="Rokshar D.S."/>
            <person name="Rothfels C.J."/>
            <person name="Schneider L."/>
            <person name="Shu S."/>
            <person name="Stevenson D.W."/>
            <person name="Thummler F."/>
            <person name="Tillich M."/>
            <person name="Villarreal Aguilar J.C."/>
            <person name="Widiez T."/>
            <person name="Wong G.K."/>
            <person name="Wymore A."/>
            <person name="Zhang Y."/>
            <person name="Zimmer A.D."/>
            <person name="Quatrano R.S."/>
            <person name="Mayer K.F.X."/>
            <person name="Goodstein D."/>
            <person name="Casacuberta J.M."/>
            <person name="Vandepoele K."/>
            <person name="Reski R."/>
            <person name="Cuming A.C."/>
            <person name="Tuskan G.A."/>
            <person name="Maumus F."/>
            <person name="Salse J."/>
            <person name="Schmutz J."/>
            <person name="Rensing S.A."/>
        </authorList>
    </citation>
    <scope>NUCLEOTIDE SEQUENCE [LARGE SCALE GENOMIC DNA]</scope>
    <source>
        <strain evidence="12 13">cv. Gransden 2004</strain>
    </source>
</reference>
<evidence type="ECO:0000313" key="13">
    <source>
        <dbReference type="Proteomes" id="UP000006727"/>
    </source>
</evidence>
<name>A0A7I4AVR3_PHYPA</name>
<dbReference type="EnsemblPlants" id="Pp3c15_21200V3.3">
    <property type="protein sequence ID" value="Pp3c15_21200V3.3"/>
    <property type="gene ID" value="Pp3c15_21200"/>
</dbReference>
<keyword evidence="3 7" id="KW-0238">DNA-binding</keyword>
<feature type="compositionally biased region" description="Polar residues" evidence="10">
    <location>
        <begin position="211"/>
        <end position="222"/>
    </location>
</feature>
<reference evidence="12 13" key="1">
    <citation type="journal article" date="2008" name="Science">
        <title>The Physcomitrella genome reveals evolutionary insights into the conquest of land by plants.</title>
        <authorList>
            <person name="Rensing S."/>
            <person name="Lang D."/>
            <person name="Zimmer A."/>
            <person name="Terry A."/>
            <person name="Salamov A."/>
            <person name="Shapiro H."/>
            <person name="Nishiyama T."/>
            <person name="Perroud P.-F."/>
            <person name="Lindquist E."/>
            <person name="Kamisugi Y."/>
            <person name="Tanahashi T."/>
            <person name="Sakakibara K."/>
            <person name="Fujita T."/>
            <person name="Oishi K."/>
            <person name="Shin-I T."/>
            <person name="Kuroki Y."/>
            <person name="Toyoda A."/>
            <person name="Suzuki Y."/>
            <person name="Hashimoto A."/>
            <person name="Yamaguchi K."/>
            <person name="Sugano A."/>
            <person name="Kohara Y."/>
            <person name="Fujiyama A."/>
            <person name="Anterola A."/>
            <person name="Aoki S."/>
            <person name="Ashton N."/>
            <person name="Barbazuk W.B."/>
            <person name="Barker E."/>
            <person name="Bennetzen J."/>
            <person name="Bezanilla M."/>
            <person name="Blankenship R."/>
            <person name="Cho S.H."/>
            <person name="Dutcher S."/>
            <person name="Estelle M."/>
            <person name="Fawcett J.A."/>
            <person name="Gundlach H."/>
            <person name="Hanada K."/>
            <person name="Heyl A."/>
            <person name="Hicks K.A."/>
            <person name="Hugh J."/>
            <person name="Lohr M."/>
            <person name="Mayer K."/>
            <person name="Melkozernov A."/>
            <person name="Murata T."/>
            <person name="Nelson D."/>
            <person name="Pils B."/>
            <person name="Prigge M."/>
            <person name="Reiss B."/>
            <person name="Renner T."/>
            <person name="Rombauts S."/>
            <person name="Rushton P."/>
            <person name="Sanderfoot A."/>
            <person name="Schween G."/>
            <person name="Shiu S.-H."/>
            <person name="Stueber K."/>
            <person name="Theodoulou F.L."/>
            <person name="Tu H."/>
            <person name="Van de Peer Y."/>
            <person name="Verrier P.J."/>
            <person name="Waters E."/>
            <person name="Wood A."/>
            <person name="Yang L."/>
            <person name="Cove D."/>
            <person name="Cuming A."/>
            <person name="Hasebe M."/>
            <person name="Lucas S."/>
            <person name="Mishler D.B."/>
            <person name="Reski R."/>
            <person name="Grigoriev I."/>
            <person name="Quatrano R.S."/>
            <person name="Boore J.L."/>
        </authorList>
    </citation>
    <scope>NUCLEOTIDE SEQUENCE [LARGE SCALE GENOMIC DNA]</scope>
    <source>
        <strain evidence="12 13">cv. Gransden 2004</strain>
    </source>
</reference>
<organism evidence="12 13">
    <name type="scientific">Physcomitrium patens</name>
    <name type="common">Spreading-leaved earth moss</name>
    <name type="synonym">Physcomitrella patens</name>
    <dbReference type="NCBI Taxonomy" id="3218"/>
    <lineage>
        <taxon>Eukaryota</taxon>
        <taxon>Viridiplantae</taxon>
        <taxon>Streptophyta</taxon>
        <taxon>Embryophyta</taxon>
        <taxon>Bryophyta</taxon>
        <taxon>Bryophytina</taxon>
        <taxon>Bryopsida</taxon>
        <taxon>Funariidae</taxon>
        <taxon>Funariales</taxon>
        <taxon>Funariaceae</taxon>
        <taxon>Physcomitrium</taxon>
    </lineage>
</organism>
<protein>
    <recommendedName>
        <fullName evidence="11">Homeobox domain-containing protein</fullName>
    </recommendedName>
</protein>
<dbReference type="InterPro" id="IPR050762">
    <property type="entry name" value="HD-ZIP_Homeobox_LZ_Class_II"/>
</dbReference>
<proteinExistence type="predicted"/>
<dbReference type="Gene3D" id="1.10.10.60">
    <property type="entry name" value="Homeodomain-like"/>
    <property type="match status" value="1"/>
</dbReference>
<keyword evidence="4 7" id="KW-0371">Homeobox</keyword>
<evidence type="ECO:0000256" key="9">
    <source>
        <dbReference type="SAM" id="Coils"/>
    </source>
</evidence>
<dbReference type="PROSITE" id="PS00027">
    <property type="entry name" value="HOMEOBOX_1"/>
    <property type="match status" value="1"/>
</dbReference>
<dbReference type="PRINTS" id="PR00031">
    <property type="entry name" value="HTHREPRESSR"/>
</dbReference>
<evidence type="ECO:0000256" key="3">
    <source>
        <dbReference type="ARBA" id="ARBA00023125"/>
    </source>
</evidence>
<dbReference type="GO" id="GO:0005634">
    <property type="term" value="C:nucleus"/>
    <property type="evidence" value="ECO:0007669"/>
    <property type="project" value="UniProtKB-SubCell"/>
</dbReference>
<evidence type="ECO:0000259" key="11">
    <source>
        <dbReference type="PROSITE" id="PS50071"/>
    </source>
</evidence>
<evidence type="ECO:0000256" key="2">
    <source>
        <dbReference type="ARBA" id="ARBA00023015"/>
    </source>
</evidence>
<keyword evidence="13" id="KW-1185">Reference proteome</keyword>
<feature type="region of interest" description="Disordered" evidence="10">
    <location>
        <begin position="202"/>
        <end position="222"/>
    </location>
</feature>
<feature type="DNA-binding region" description="Homeobox" evidence="7">
    <location>
        <begin position="72"/>
        <end position="131"/>
    </location>
</feature>
<evidence type="ECO:0000256" key="4">
    <source>
        <dbReference type="ARBA" id="ARBA00023155"/>
    </source>
</evidence>
<dbReference type="PANTHER" id="PTHR45714">
    <property type="entry name" value="HOMEOBOX-LEUCINE ZIPPER PROTEIN HAT14"/>
    <property type="match status" value="1"/>
</dbReference>
<evidence type="ECO:0000256" key="8">
    <source>
        <dbReference type="RuleBase" id="RU000682"/>
    </source>
</evidence>
<evidence type="ECO:0000256" key="6">
    <source>
        <dbReference type="ARBA" id="ARBA00023242"/>
    </source>
</evidence>
<keyword evidence="6 7" id="KW-0539">Nucleus</keyword>
<sequence length="222" mass="25530">MGSSYHYYTKPLLPGRENIVAFSSGNMGSCDCDDSSQISRQPLHLDQRFIFRAVFPGGSSDASTEYDDDDEGASQKLRFTKAQLRHLEDTFERLQRPNAHQKATLAMELGVQPRQVEVWFQNRRARGKAKRTETDCEVLRQRCQDLIVENHQLNYLIQREWVTTVTTSWRTANPLCNCSSLCATPVRKSEADRLRQGMQLPPVRRMDPKQPVQTHTYTHTSL</sequence>
<gene>
    <name evidence="12" type="primary">LOC112292256</name>
</gene>
<dbReference type="SUPFAM" id="SSF46689">
    <property type="entry name" value="Homeodomain-like"/>
    <property type="match status" value="1"/>
</dbReference>
<accession>A0A7I4AVR3</accession>
<dbReference type="InParanoid" id="A0A7I4AVR3"/>
<keyword evidence="9" id="KW-0175">Coiled coil</keyword>
<dbReference type="PROSITE" id="PS50071">
    <property type="entry name" value="HOMEOBOX_2"/>
    <property type="match status" value="1"/>
</dbReference>
<evidence type="ECO:0000256" key="5">
    <source>
        <dbReference type="ARBA" id="ARBA00023163"/>
    </source>
</evidence>
<reference evidence="12" key="3">
    <citation type="submission" date="2020-12" db="UniProtKB">
        <authorList>
            <consortium name="EnsemblPlants"/>
        </authorList>
    </citation>
    <scope>IDENTIFICATION</scope>
</reference>
<dbReference type="InterPro" id="IPR000047">
    <property type="entry name" value="HTH_motif"/>
</dbReference>
<evidence type="ECO:0000256" key="10">
    <source>
        <dbReference type="SAM" id="MobiDB-lite"/>
    </source>
</evidence>
<keyword evidence="2" id="KW-0805">Transcription regulation</keyword>